<feature type="domain" description="NmrA-like" evidence="1">
    <location>
        <begin position="4"/>
        <end position="233"/>
    </location>
</feature>
<evidence type="ECO:0000259" key="1">
    <source>
        <dbReference type="Pfam" id="PF05368"/>
    </source>
</evidence>
<dbReference type="CDD" id="cd05269">
    <property type="entry name" value="TMR_SDR_a"/>
    <property type="match status" value="1"/>
</dbReference>
<dbReference type="PANTHER" id="PTHR47129:SF1">
    <property type="entry name" value="NMRA-LIKE DOMAIN-CONTAINING PROTEIN"/>
    <property type="match status" value="1"/>
</dbReference>
<dbReference type="EMBL" id="JAEPQZ010000001">
    <property type="protein sequence ID" value="KAG2185851.1"/>
    <property type="molecule type" value="Genomic_DNA"/>
</dbReference>
<name>A0A8H7Q6X3_MORIS</name>
<dbReference type="InterPro" id="IPR052718">
    <property type="entry name" value="NmrA-type_oxidoreductase"/>
</dbReference>
<dbReference type="SUPFAM" id="SSF51735">
    <property type="entry name" value="NAD(P)-binding Rossmann-fold domains"/>
    <property type="match status" value="1"/>
</dbReference>
<evidence type="ECO:0000313" key="2">
    <source>
        <dbReference type="EMBL" id="KAG2185851.1"/>
    </source>
</evidence>
<reference evidence="2" key="1">
    <citation type="submission" date="2020-12" db="EMBL/GenBank/DDBJ databases">
        <title>Metabolic potential, ecology and presence of endohyphal bacteria is reflected in genomic diversity of Mucoromycotina.</title>
        <authorList>
            <person name="Muszewska A."/>
            <person name="Okrasinska A."/>
            <person name="Steczkiewicz K."/>
            <person name="Drgas O."/>
            <person name="Orlowska M."/>
            <person name="Perlinska-Lenart U."/>
            <person name="Aleksandrzak-Piekarczyk T."/>
            <person name="Szatraj K."/>
            <person name="Zielenkiewicz U."/>
            <person name="Pilsyk S."/>
            <person name="Malc E."/>
            <person name="Mieczkowski P."/>
            <person name="Kruszewska J.S."/>
            <person name="Biernat P."/>
            <person name="Pawlowska J."/>
        </authorList>
    </citation>
    <scope>NUCLEOTIDE SEQUENCE</scope>
    <source>
        <strain evidence="2">WA0000067209</strain>
    </source>
</reference>
<comment type="caution">
    <text evidence="2">The sequence shown here is derived from an EMBL/GenBank/DDBJ whole genome shotgun (WGS) entry which is preliminary data.</text>
</comment>
<dbReference type="PANTHER" id="PTHR47129">
    <property type="entry name" value="QUINONE OXIDOREDUCTASE 2"/>
    <property type="match status" value="1"/>
</dbReference>
<evidence type="ECO:0000313" key="3">
    <source>
        <dbReference type="Proteomes" id="UP000654370"/>
    </source>
</evidence>
<keyword evidence="3" id="KW-1185">Reference proteome</keyword>
<dbReference type="Gene3D" id="3.40.50.720">
    <property type="entry name" value="NAD(P)-binding Rossmann-like Domain"/>
    <property type="match status" value="1"/>
</dbReference>
<organism evidence="2 3">
    <name type="scientific">Mortierella isabellina</name>
    <name type="common">Filamentous fungus</name>
    <name type="synonym">Umbelopsis isabellina</name>
    <dbReference type="NCBI Taxonomy" id="91625"/>
    <lineage>
        <taxon>Eukaryota</taxon>
        <taxon>Fungi</taxon>
        <taxon>Fungi incertae sedis</taxon>
        <taxon>Mucoromycota</taxon>
        <taxon>Mucoromycotina</taxon>
        <taxon>Umbelopsidomycetes</taxon>
        <taxon>Umbelopsidales</taxon>
        <taxon>Umbelopsidaceae</taxon>
        <taxon>Umbelopsis</taxon>
    </lineage>
</organism>
<protein>
    <recommendedName>
        <fullName evidence="1">NmrA-like domain-containing protein</fullName>
    </recommendedName>
</protein>
<dbReference type="InterPro" id="IPR036291">
    <property type="entry name" value="NAD(P)-bd_dom_sf"/>
</dbReference>
<sequence length="300" mass="33354">MGPKIILTGSTGKLGSAVLKNLLELVPPSDIIASVYNPSGHQDLKDKGIELRKGDFNDPKSLVSTFKGGDKLMLVSLPSRDDDYRIRAQTAAIDAAKKAGVKHIYYTSLNFADGSQAKVMKAHFATEDYLKASGVDYTIIREGGYMDSYSIYLGFWNSSLDKVTVPGDGPVSFADRNELGEATAKLLVTDEFKNRTVTLSGARAYTLKETTEILSTILKKDIQFEKVSEQEFIEKNAAIRDVAEWWASTYPSLEKGEGGMVDDTLERLLGRTPRRFEEMLRYTLKEDPAADKEMKEWTSH</sequence>
<dbReference type="InterPro" id="IPR008030">
    <property type="entry name" value="NmrA-like"/>
</dbReference>
<accession>A0A8H7Q6X3</accession>
<dbReference type="AlphaFoldDB" id="A0A8H7Q6X3"/>
<dbReference type="Pfam" id="PF05368">
    <property type="entry name" value="NmrA"/>
    <property type="match status" value="1"/>
</dbReference>
<dbReference type="OrthoDB" id="3358371at2759"/>
<gene>
    <name evidence="2" type="ORF">INT43_002289</name>
</gene>
<dbReference type="Proteomes" id="UP000654370">
    <property type="component" value="Unassembled WGS sequence"/>
</dbReference>
<proteinExistence type="predicted"/>
<dbReference type="Gene3D" id="3.90.25.10">
    <property type="entry name" value="UDP-galactose 4-epimerase, domain 1"/>
    <property type="match status" value="1"/>
</dbReference>